<dbReference type="RefSeq" id="WP_157113814.1">
    <property type="nucleotide sequence ID" value="NZ_JAAXOS010000001.1"/>
</dbReference>
<dbReference type="Proteomes" id="UP000540698">
    <property type="component" value="Unassembled WGS sequence"/>
</dbReference>
<gene>
    <name evidence="1" type="ORF">HGB38_02010</name>
</gene>
<reference evidence="1 2" key="1">
    <citation type="submission" date="2020-04" db="EMBL/GenBank/DDBJ databases">
        <title>MicrobeNet Type strains.</title>
        <authorList>
            <person name="Nicholson A.C."/>
        </authorList>
    </citation>
    <scope>NUCLEOTIDE SEQUENCE [LARGE SCALE GENOMIC DNA]</scope>
    <source>
        <strain evidence="1 2">DSM 44956</strain>
    </source>
</reference>
<proteinExistence type="predicted"/>
<comment type="caution">
    <text evidence="1">The sequence shown here is derived from an EMBL/GenBank/DDBJ whole genome shotgun (WGS) entry which is preliminary data.</text>
</comment>
<evidence type="ECO:0008006" key="3">
    <source>
        <dbReference type="Google" id="ProtNLM"/>
    </source>
</evidence>
<keyword evidence="2" id="KW-1185">Reference proteome</keyword>
<evidence type="ECO:0000313" key="2">
    <source>
        <dbReference type="Proteomes" id="UP000540698"/>
    </source>
</evidence>
<evidence type="ECO:0000313" key="1">
    <source>
        <dbReference type="EMBL" id="NKY25009.1"/>
    </source>
</evidence>
<dbReference type="EMBL" id="JAAXOS010000001">
    <property type="protein sequence ID" value="NKY25009.1"/>
    <property type="molecule type" value="Genomic_DNA"/>
</dbReference>
<sequence>MLTAGRRRGCLLPLTVGILVVLGFAASLAIQARVERAHPPAAAPADLCAAIGPALFEQLVPDGVPSPGGSYSSGPDAACSYRTADSRPSGSDAYGLLDVRVLRYGQVGWDSGAERAGAALATSCRGTAAAGQLHSDGALGDEACSAYSAEGERGTAYGSAVVRRGADLFWVDYYTHPGTAEQVRQGVTAVSLACLAGVS</sequence>
<organism evidence="1 2">
    <name type="scientific">Nocardia gamkensis</name>
    <dbReference type="NCBI Taxonomy" id="352869"/>
    <lineage>
        <taxon>Bacteria</taxon>
        <taxon>Bacillati</taxon>
        <taxon>Actinomycetota</taxon>
        <taxon>Actinomycetes</taxon>
        <taxon>Mycobacteriales</taxon>
        <taxon>Nocardiaceae</taxon>
        <taxon>Nocardia</taxon>
    </lineage>
</organism>
<accession>A0A7X6KZQ8</accession>
<name>A0A7X6KZQ8_9NOCA</name>
<protein>
    <recommendedName>
        <fullName evidence="3">DUF3558 domain-containing protein</fullName>
    </recommendedName>
</protein>
<dbReference type="AlphaFoldDB" id="A0A7X6KZQ8"/>